<keyword evidence="6" id="KW-0132">Cell division</keyword>
<keyword evidence="4" id="KW-0812">Transmembrane</keyword>
<dbReference type="GO" id="GO:0003677">
    <property type="term" value="F:DNA binding"/>
    <property type="evidence" value="ECO:0007669"/>
    <property type="project" value="InterPro"/>
</dbReference>
<accession>A0A7T4PIP3</accession>
<proteinExistence type="predicted"/>
<dbReference type="InterPro" id="IPR050206">
    <property type="entry name" value="FtsK/SpoIIIE/SftA"/>
</dbReference>
<dbReference type="GO" id="GO:0051301">
    <property type="term" value="P:cell division"/>
    <property type="evidence" value="ECO:0007669"/>
    <property type="project" value="UniProtKB-KW"/>
</dbReference>
<dbReference type="InterPro" id="IPR002543">
    <property type="entry name" value="FtsK_dom"/>
</dbReference>
<evidence type="ECO:0000256" key="3">
    <source>
        <dbReference type="PROSITE-ProRule" id="PRU00289"/>
    </source>
</evidence>
<gene>
    <name evidence="6" type="ORF">I8755_21945</name>
</gene>
<feature type="binding site" evidence="3">
    <location>
        <begin position="1019"/>
        <end position="1026"/>
    </location>
    <ligand>
        <name>ATP</name>
        <dbReference type="ChEBI" id="CHEBI:30616"/>
    </ligand>
</feature>
<organism evidence="6 7">
    <name type="scientific">Streptomyces alfalfae</name>
    <dbReference type="NCBI Taxonomy" id="1642299"/>
    <lineage>
        <taxon>Bacteria</taxon>
        <taxon>Bacillati</taxon>
        <taxon>Actinomycetota</taxon>
        <taxon>Actinomycetes</taxon>
        <taxon>Kitasatosporales</taxon>
        <taxon>Streptomycetaceae</taxon>
        <taxon>Streptomyces</taxon>
    </lineage>
</organism>
<dbReference type="PROSITE" id="PS50901">
    <property type="entry name" value="FTSK"/>
    <property type="match status" value="2"/>
</dbReference>
<feature type="domain" description="FtsK" evidence="5">
    <location>
        <begin position="667"/>
        <end position="859"/>
    </location>
</feature>
<evidence type="ECO:0000259" key="5">
    <source>
        <dbReference type="PROSITE" id="PS50901"/>
    </source>
</evidence>
<sequence>MRVLVTVVREGIAPQDVMVTLEDGATVGDVAACLGGADLASSPHLAVGRLPSAIRAAAAGAGFAASKSPFQQSATAPSLWVDGRHCDPSDAASSVLRDGVRVTTDEAIGPFMRAGEPTGRFELRVCGGPDAGRIARVQVGVATLGSGPACSLSVADTTLAPLAAKLSVNVDGGVTIHPQPGASLTLDDEPVEADRAWPLGSLVKAGDSLIVLREAEEPDAHLAATDDGGYAYNRPPRLSPLRQRPRVVLPAEPVKGEGPRLQLFASFIPAVFGLVMYFMTKQIYTLLFCAMSPLMMIGYWVGEARHERKRHKKAVKEYKKALFEYDVKLGELAEADQRARRESHPDPAQVLLFATGPRRRLWERRLVDPDVLQLRVGMADLPVDVEMRAVKTGAFDDPPEPPVVTHVPAVVPLAELGVIGVAGDRRLSLTMARWLVAQATVLHSPRDLSLVVLSSAGDARAAWEWAHWLPHTVPQLGQDCISLIGSEPEVVGRRVHELLAELERRKAGARDFGASKSLRPDPFTLVVLDGARLLRRMPGVPQLLQEGPGHGIFALCVDEDERLLPEECKAAISGLPDRPNHVGIGGGGLESVGDVLADQVSPAWCELVARSLAPVRDVSLDDADAALPTSARLLSLLGLPDPTGADVAGIWQRGGSTTEVPIGIAGDGPFLLDIRRDGPHALVAGTTGAGKSELLQTIITSLALANRPDALNFVLIDYKGGSAFLDCARLPHTVGMVSDLDAHLTERALASLAAELKRREEILFDTAAKDIEDYNDTRKVRPELEPMPRLVLVIDEFASLVAELPDFIAGLVDIARRGRSLGVHLILATQRPAGVVSADIRANTNLRIALRVTDGAESSDVIDAPDAGSIAKSTPGRAYVRSGAQSLVAVQSARIGGRRPSVGSHRPRAVAAPVSWASFGRPVPRVVEDGDDGTLVTDLSVLVGAIRDGAELMRFGPQRSPWLEPLTDVLSLADLPEAVPPTTDEVAPIHIGLTDLPAQQSRAPLALDLVHGDHIMLAGGPRSGRSTALRTLAGALASTTSPADVHLYGIDCGANALLPLTNLPHCGAVVTRDQPGRVRRLLDRLAAEVSRRQQLLAMEGLSSATEQRATAAPEDRLPWMVLLLDGWEGYTSALEGIDYGRLVEMIVKIFREGAAVGLKVVMTADRSGFSGQVSPSFADKLILRLTDANEYSLAGLSARDVPKTMPPGRALRITDAGAQESQIALLDPDPSGQAQVAALRATAEEARRRHPVLPRDRRPLRVDELPMRVTASQARALDPSFTPPSPLWTLLCVGGDELTPIGVDLDESGPGFVIAGPPKSGRSTALVVAARSLLANQVPLVLVTPRRSPLRDLENEPGVLGVLTADSSDRELTALIEGAGGGKYAVVADDADMLYDTSLDRALEEVAQNGRDGGIGIVVAGATDTLNSQYRGFVVEARRSRQGMILAPQSASDGELFNVRLSIDGGGPVGRGLLIQSGQMTPVQAILDD</sequence>
<dbReference type="Pfam" id="PF01580">
    <property type="entry name" value="FtsK_SpoIIIE"/>
    <property type="match status" value="2"/>
</dbReference>
<feature type="transmembrane region" description="Helical" evidence="4">
    <location>
        <begin position="283"/>
        <end position="302"/>
    </location>
</feature>
<keyword evidence="4" id="KW-1133">Transmembrane helix</keyword>
<dbReference type="PANTHER" id="PTHR22683">
    <property type="entry name" value="SPORULATION PROTEIN RELATED"/>
    <property type="match status" value="1"/>
</dbReference>
<dbReference type="InterPro" id="IPR003593">
    <property type="entry name" value="AAA+_ATPase"/>
</dbReference>
<evidence type="ECO:0000313" key="7">
    <source>
        <dbReference type="Proteomes" id="UP000596130"/>
    </source>
</evidence>
<evidence type="ECO:0000256" key="2">
    <source>
        <dbReference type="ARBA" id="ARBA00022840"/>
    </source>
</evidence>
<reference evidence="6 7" key="1">
    <citation type="submission" date="2020-12" db="EMBL/GenBank/DDBJ databases">
        <title>Identification and biosynthesis of polyene macrolides produced by Streptomyces alfalfae Men-myco-93-63.</title>
        <authorList>
            <person name="Liu D."/>
            <person name="Li Y."/>
            <person name="Liu L."/>
            <person name="Han X."/>
            <person name="Shen F."/>
        </authorList>
    </citation>
    <scope>NUCLEOTIDE SEQUENCE [LARGE SCALE GENOMIC DNA]</scope>
    <source>
        <strain evidence="6 7">Men-myco-93-63</strain>
    </source>
</reference>
<evidence type="ECO:0000256" key="4">
    <source>
        <dbReference type="SAM" id="Phobius"/>
    </source>
</evidence>
<evidence type="ECO:0000256" key="1">
    <source>
        <dbReference type="ARBA" id="ARBA00022741"/>
    </source>
</evidence>
<protein>
    <submittedName>
        <fullName evidence="6">Cell division protein FtsK</fullName>
    </submittedName>
</protein>
<feature type="binding site" evidence="3">
    <location>
        <begin position="685"/>
        <end position="692"/>
    </location>
    <ligand>
        <name>ATP</name>
        <dbReference type="ChEBI" id="CHEBI:30616"/>
    </ligand>
</feature>
<dbReference type="SUPFAM" id="SSF52540">
    <property type="entry name" value="P-loop containing nucleoside triphosphate hydrolases"/>
    <property type="match status" value="3"/>
</dbReference>
<keyword evidence="2 3" id="KW-0067">ATP-binding</keyword>
<dbReference type="Proteomes" id="UP000596130">
    <property type="component" value="Chromosome"/>
</dbReference>
<dbReference type="CDD" id="cd01127">
    <property type="entry name" value="TrwB_TraG_TraD_VirD4"/>
    <property type="match status" value="1"/>
</dbReference>
<name>A0A7T4PIP3_9ACTN</name>
<keyword evidence="4" id="KW-0472">Membrane</keyword>
<dbReference type="Gene3D" id="3.40.50.300">
    <property type="entry name" value="P-loop containing nucleotide triphosphate hydrolases"/>
    <property type="match status" value="4"/>
</dbReference>
<dbReference type="SMART" id="SM00382">
    <property type="entry name" value="AAA"/>
    <property type="match status" value="3"/>
</dbReference>
<dbReference type="EMBL" id="CP065959">
    <property type="protein sequence ID" value="QQC90774.1"/>
    <property type="molecule type" value="Genomic_DNA"/>
</dbReference>
<dbReference type="RefSeq" id="WP_198503389.1">
    <property type="nucleotide sequence ID" value="NZ_CP065959.1"/>
</dbReference>
<keyword evidence="6" id="KW-0131">Cell cycle</keyword>
<feature type="transmembrane region" description="Helical" evidence="4">
    <location>
        <begin position="261"/>
        <end position="278"/>
    </location>
</feature>
<evidence type="ECO:0000313" key="6">
    <source>
        <dbReference type="EMBL" id="QQC90774.1"/>
    </source>
</evidence>
<keyword evidence="1 3" id="KW-0547">Nucleotide-binding</keyword>
<dbReference type="PANTHER" id="PTHR22683:SF1">
    <property type="entry name" value="TYPE VII SECRETION SYSTEM PROTEIN ESSC"/>
    <property type="match status" value="1"/>
</dbReference>
<dbReference type="CDD" id="cd00060">
    <property type="entry name" value="FHA"/>
    <property type="match status" value="1"/>
</dbReference>
<dbReference type="GO" id="GO:0005524">
    <property type="term" value="F:ATP binding"/>
    <property type="evidence" value="ECO:0007669"/>
    <property type="project" value="UniProtKB-UniRule"/>
</dbReference>
<feature type="domain" description="FtsK" evidence="5">
    <location>
        <begin position="1002"/>
        <end position="1192"/>
    </location>
</feature>
<dbReference type="InterPro" id="IPR027417">
    <property type="entry name" value="P-loop_NTPase"/>
</dbReference>
<dbReference type="Gene3D" id="2.60.200.20">
    <property type="match status" value="1"/>
</dbReference>